<dbReference type="Gene3D" id="3.40.50.620">
    <property type="entry name" value="HUPs"/>
    <property type="match status" value="2"/>
</dbReference>
<dbReference type="Proteomes" id="UP001470752">
    <property type="component" value="Unassembled WGS sequence"/>
</dbReference>
<dbReference type="SUPFAM" id="SSF50677">
    <property type="entry name" value="ValRS/IleRS/LeuRS editing domain"/>
    <property type="match status" value="1"/>
</dbReference>
<evidence type="ECO:0000256" key="1">
    <source>
        <dbReference type="ARBA" id="ARBA00005594"/>
    </source>
</evidence>
<comment type="subcellular location">
    <subcellularLocation>
        <location evidence="9">Cytoplasm</location>
    </subcellularLocation>
</comment>
<dbReference type="Gene3D" id="3.10.20.590">
    <property type="match status" value="1"/>
</dbReference>
<proteinExistence type="inferred from homology"/>
<evidence type="ECO:0000259" key="13">
    <source>
        <dbReference type="Pfam" id="PF09334"/>
    </source>
</evidence>
<dbReference type="HAMAP" id="MF_00049_B">
    <property type="entry name" value="Leu_tRNA_synth_B"/>
    <property type="match status" value="1"/>
</dbReference>
<dbReference type="PROSITE" id="PS00178">
    <property type="entry name" value="AA_TRNA_LIGASE_I"/>
    <property type="match status" value="1"/>
</dbReference>
<evidence type="ECO:0000256" key="6">
    <source>
        <dbReference type="ARBA" id="ARBA00022917"/>
    </source>
</evidence>
<comment type="caution">
    <text evidence="9">Lacks conserved residue(s) required for the propagation of feature annotation.</text>
</comment>
<accession>A0ABV1CIM9</accession>
<evidence type="ECO:0000313" key="15">
    <source>
        <dbReference type="EMBL" id="MEQ2412247.1"/>
    </source>
</evidence>
<dbReference type="InterPro" id="IPR002300">
    <property type="entry name" value="aa-tRNA-synth_Ia"/>
</dbReference>
<dbReference type="InterPro" id="IPR009080">
    <property type="entry name" value="tRNAsynth_Ia_anticodon-bd"/>
</dbReference>
<keyword evidence="6 9" id="KW-0648">Protein biosynthesis</keyword>
<dbReference type="Gene3D" id="1.10.730.10">
    <property type="entry name" value="Isoleucyl-tRNA Synthetase, Domain 1"/>
    <property type="match status" value="2"/>
</dbReference>
<evidence type="ECO:0000256" key="2">
    <source>
        <dbReference type="ARBA" id="ARBA00022490"/>
    </source>
</evidence>
<feature type="domain" description="Methionyl/Leucyl tRNA synthetase" evidence="13">
    <location>
        <begin position="39"/>
        <end position="181"/>
    </location>
</feature>
<name>A0ABV1CIM9_9FIRM</name>
<evidence type="ECO:0000256" key="8">
    <source>
        <dbReference type="ARBA" id="ARBA00047469"/>
    </source>
</evidence>
<gene>
    <name evidence="9 15" type="primary">leuS</name>
    <name evidence="15" type="ORF">AAAX94_04250</name>
</gene>
<feature type="short sequence motif" description="'KMSKS' region" evidence="9">
    <location>
        <begin position="579"/>
        <end position="583"/>
    </location>
</feature>
<keyword evidence="2 9" id="KW-0963">Cytoplasm</keyword>
<evidence type="ECO:0000259" key="12">
    <source>
        <dbReference type="Pfam" id="PF08264"/>
    </source>
</evidence>
<organism evidence="15 16">
    <name type="scientific">Blautia acetigignens</name>
    <dbReference type="NCBI Taxonomy" id="2981783"/>
    <lineage>
        <taxon>Bacteria</taxon>
        <taxon>Bacillati</taxon>
        <taxon>Bacillota</taxon>
        <taxon>Clostridia</taxon>
        <taxon>Lachnospirales</taxon>
        <taxon>Lachnospiraceae</taxon>
        <taxon>Blautia</taxon>
    </lineage>
</organism>
<comment type="caution">
    <text evidence="15">The sequence shown here is derived from an EMBL/GenBank/DDBJ whole genome shotgun (WGS) entry which is preliminary data.</text>
</comment>
<dbReference type="Pfam" id="PF00133">
    <property type="entry name" value="tRNA-synt_1"/>
    <property type="match status" value="1"/>
</dbReference>
<dbReference type="InterPro" id="IPR025709">
    <property type="entry name" value="Leu_tRNA-synth_edit"/>
</dbReference>
<keyword evidence="3 9" id="KW-0436">Ligase</keyword>
<feature type="binding site" evidence="9">
    <location>
        <position position="582"/>
    </location>
    <ligand>
        <name>ATP</name>
        <dbReference type="ChEBI" id="CHEBI:30616"/>
    </ligand>
</feature>
<keyword evidence="16" id="KW-1185">Reference proteome</keyword>
<dbReference type="InterPro" id="IPR014729">
    <property type="entry name" value="Rossmann-like_a/b/a_fold"/>
</dbReference>
<evidence type="ECO:0000256" key="5">
    <source>
        <dbReference type="ARBA" id="ARBA00022840"/>
    </source>
</evidence>
<evidence type="ECO:0000313" key="16">
    <source>
        <dbReference type="Proteomes" id="UP001470752"/>
    </source>
</evidence>
<keyword evidence="5 9" id="KW-0067">ATP-binding</keyword>
<feature type="domain" description="Methionyl/Valyl/Leucyl/Isoleucyl-tRNA synthetase anticodon-binding" evidence="12">
    <location>
        <begin position="649"/>
        <end position="759"/>
    </location>
</feature>
<reference evidence="15 16" key="1">
    <citation type="submission" date="2024-04" db="EMBL/GenBank/DDBJ databases">
        <title>Human intestinal bacterial collection.</title>
        <authorList>
            <person name="Pauvert C."/>
            <person name="Hitch T.C.A."/>
            <person name="Clavel T."/>
        </authorList>
    </citation>
    <scope>NUCLEOTIDE SEQUENCE [LARGE SCALE GENOMIC DNA]</scope>
    <source>
        <strain evidence="15 16">CLA-AA-H161</strain>
    </source>
</reference>
<dbReference type="Pfam" id="PF08264">
    <property type="entry name" value="Anticodon_1"/>
    <property type="match status" value="1"/>
</dbReference>
<evidence type="ECO:0000256" key="4">
    <source>
        <dbReference type="ARBA" id="ARBA00022741"/>
    </source>
</evidence>
<evidence type="ECO:0000259" key="11">
    <source>
        <dbReference type="Pfam" id="PF00133"/>
    </source>
</evidence>
<dbReference type="InterPro" id="IPR002302">
    <property type="entry name" value="Leu-tRNA-ligase"/>
</dbReference>
<dbReference type="Pfam" id="PF13603">
    <property type="entry name" value="tRNA-synt_1_2"/>
    <property type="match status" value="1"/>
</dbReference>
<dbReference type="Pfam" id="PF09334">
    <property type="entry name" value="tRNA-synt_1g"/>
    <property type="match status" value="1"/>
</dbReference>
<dbReference type="RefSeq" id="WP_117852629.1">
    <property type="nucleotide sequence ID" value="NZ_JAOQJM010000002.1"/>
</dbReference>
<sequence length="800" mass="90984">MKHNFKKIEPKWQKKWEEQQAFKAVDGSDKPKFYGLVEFPYPSGAGMHVGHIKAYSSIEVLSRKRRMQGYNVLFPIGFDAFGLPTENYAIKTNTHPRVITDQNIEKFTNQLKSVGFSFDWSRVIDTTQEDFYKWTQWIFLKMFENGLVFRDKTLVNYCPSCKVVLSNEDSQGGKCDICHSDVIQKSKDVWYLRITQYADKLLEGLKDVDYPANIKQQQVNWIGKSTGAFVNFAVDGIDETLQIYTTRPDTLFGVTFMVIAPEHPLIDKYADRITNMDEIKAYREECAKKTEFERTQLVKEKTGVCIQGLEGVNPVNGKKIPIYIADYVMMGYGTGAIMAVPAHDQRDYDFAKKFGIDIIQVIKGGDIEKEAYTGDGEMINSDFLNGYTNKKDSIERMLEELEKKGIGKAGVQYKMKDWAFNRQRYWGEPIPIVHCPKCGDVAVPYEELPLRLPKIEDFQPGEDGQSPLARIESFVNCKCPKCGGDAKRETDTMPQWAGSSWYFLRYVDPHNTEALADRKKMEYWMPVDWYNGGMEHVTRHMIYSRFWHHFLYDMGIVNTPEPYAKRSAQGMILGSDGDKMSKSKGNVVDPLDIVDEYGADALRTYVLFMGDYGAAAPWNDSSVRGCKRFLERVAGLTDIMTDEPASKDMEVKIHKAIKKVSSDIEAMKFNTAIACLMTLINEIYAVGKISRDDLVIFIKLLCPFAPHLCEEIWETIGGEGLLSLSQWPEYEESKTVEASVEIGVQVNGKVRGTIVIPNGCAKEEALELAKKDERVASFLEGKTLVKEIYVPNKIVNFVAK</sequence>
<dbReference type="InterPro" id="IPR009008">
    <property type="entry name" value="Val/Leu/Ile-tRNA-synth_edit"/>
</dbReference>
<dbReference type="SUPFAM" id="SSF52374">
    <property type="entry name" value="Nucleotidylyl transferase"/>
    <property type="match status" value="1"/>
</dbReference>
<dbReference type="NCBIfam" id="TIGR00396">
    <property type="entry name" value="leuS_bact"/>
    <property type="match status" value="1"/>
</dbReference>
<keyword evidence="4 9" id="KW-0547">Nucleotide-binding</keyword>
<comment type="similarity">
    <text evidence="1 9 10">Belongs to the class-I aminoacyl-tRNA synthetase family.</text>
</comment>
<feature type="domain" description="Leucyl-tRNA synthetase editing" evidence="14">
    <location>
        <begin position="220"/>
        <end position="398"/>
    </location>
</feature>
<comment type="catalytic activity">
    <reaction evidence="8 9">
        <text>tRNA(Leu) + L-leucine + ATP = L-leucyl-tRNA(Leu) + AMP + diphosphate</text>
        <dbReference type="Rhea" id="RHEA:11688"/>
        <dbReference type="Rhea" id="RHEA-COMP:9613"/>
        <dbReference type="Rhea" id="RHEA-COMP:9622"/>
        <dbReference type="ChEBI" id="CHEBI:30616"/>
        <dbReference type="ChEBI" id="CHEBI:33019"/>
        <dbReference type="ChEBI" id="CHEBI:57427"/>
        <dbReference type="ChEBI" id="CHEBI:78442"/>
        <dbReference type="ChEBI" id="CHEBI:78494"/>
        <dbReference type="ChEBI" id="CHEBI:456215"/>
        <dbReference type="EC" id="6.1.1.4"/>
    </reaction>
</comment>
<dbReference type="PANTHER" id="PTHR43740">
    <property type="entry name" value="LEUCYL-TRNA SYNTHETASE"/>
    <property type="match status" value="1"/>
</dbReference>
<dbReference type="SUPFAM" id="SSF47323">
    <property type="entry name" value="Anticodon-binding domain of a subclass of class I aminoacyl-tRNA synthetases"/>
    <property type="match status" value="1"/>
</dbReference>
<dbReference type="InterPro" id="IPR013155">
    <property type="entry name" value="M/V/L/I-tRNA-synth_anticd-bd"/>
</dbReference>
<dbReference type="EC" id="6.1.1.4" evidence="9"/>
<dbReference type="GO" id="GO:0004823">
    <property type="term" value="F:leucine-tRNA ligase activity"/>
    <property type="evidence" value="ECO:0007669"/>
    <property type="project" value="UniProtKB-EC"/>
</dbReference>
<dbReference type="CDD" id="cd07958">
    <property type="entry name" value="Anticodon_Ia_Leu_BEm"/>
    <property type="match status" value="1"/>
</dbReference>
<dbReference type="PANTHER" id="PTHR43740:SF2">
    <property type="entry name" value="LEUCINE--TRNA LIGASE, MITOCHONDRIAL"/>
    <property type="match status" value="1"/>
</dbReference>
<evidence type="ECO:0000259" key="14">
    <source>
        <dbReference type="Pfam" id="PF13603"/>
    </source>
</evidence>
<dbReference type="EMBL" id="JBBNFW010000115">
    <property type="protein sequence ID" value="MEQ2412247.1"/>
    <property type="molecule type" value="Genomic_DNA"/>
</dbReference>
<dbReference type="InterPro" id="IPR001412">
    <property type="entry name" value="aa-tRNA-synth_I_CS"/>
</dbReference>
<evidence type="ECO:0000256" key="7">
    <source>
        <dbReference type="ARBA" id="ARBA00023146"/>
    </source>
</evidence>
<dbReference type="InterPro" id="IPR015413">
    <property type="entry name" value="Methionyl/Leucyl_tRNA_Synth"/>
</dbReference>
<keyword evidence="7 9" id="KW-0030">Aminoacyl-tRNA synthetase</keyword>
<dbReference type="PRINTS" id="PR00985">
    <property type="entry name" value="TRNASYNTHLEU"/>
</dbReference>
<evidence type="ECO:0000256" key="10">
    <source>
        <dbReference type="RuleBase" id="RU363035"/>
    </source>
</evidence>
<evidence type="ECO:0000256" key="3">
    <source>
        <dbReference type="ARBA" id="ARBA00022598"/>
    </source>
</evidence>
<dbReference type="CDD" id="cd00812">
    <property type="entry name" value="LeuRS_core"/>
    <property type="match status" value="1"/>
</dbReference>
<evidence type="ECO:0000256" key="9">
    <source>
        <dbReference type="HAMAP-Rule" id="MF_00049"/>
    </source>
</evidence>
<protein>
    <recommendedName>
        <fullName evidence="9">Leucine--tRNA ligase</fullName>
        <ecNumber evidence="9">6.1.1.4</ecNumber>
    </recommendedName>
    <alternativeName>
        <fullName evidence="9">Leucyl-tRNA synthetase</fullName>
        <shortName evidence="9">LeuRS</shortName>
    </alternativeName>
</protein>
<feature type="domain" description="Aminoacyl-tRNA synthetase class Ia" evidence="11">
    <location>
        <begin position="415"/>
        <end position="615"/>
    </location>
</feature>